<name>A0A0N9WE98_9GAMM</name>
<accession>A0A0N9WE98</accession>
<evidence type="ECO:0008006" key="4">
    <source>
        <dbReference type="Google" id="ProtNLM"/>
    </source>
</evidence>
<reference evidence="2 3" key="1">
    <citation type="journal article" date="2015" name="Int. J. Syst. Evol. Microbiol.">
        <title>Acinetobacter equi sp. nov. isolated from horse faeces.</title>
        <authorList>
            <person name="Poppel M.T."/>
            <person name="Skiebe E."/>
            <person name="Laue M."/>
            <person name="Bergmann H."/>
            <person name="Ebersberger I."/>
            <person name="Garn T."/>
            <person name="Fruth A."/>
            <person name="Baumgardt S."/>
            <person name="Busse H.J."/>
            <person name="Wilharm G."/>
        </authorList>
    </citation>
    <scope>NUCLEOTIDE SEQUENCE [LARGE SCALE GENOMIC DNA]</scope>
    <source>
        <strain evidence="2 3">114</strain>
    </source>
</reference>
<evidence type="ECO:0000256" key="1">
    <source>
        <dbReference type="SAM" id="Coils"/>
    </source>
</evidence>
<evidence type="ECO:0000313" key="3">
    <source>
        <dbReference type="Proteomes" id="UP000064939"/>
    </source>
</evidence>
<feature type="coiled-coil region" evidence="1">
    <location>
        <begin position="246"/>
        <end position="273"/>
    </location>
</feature>
<protein>
    <recommendedName>
        <fullName evidence="4">Methyl-coenzyme M reductase</fullName>
    </recommendedName>
</protein>
<proteinExistence type="predicted"/>
<gene>
    <name evidence="2" type="ORF">AOY20_09080</name>
</gene>
<dbReference type="EMBL" id="CP012808">
    <property type="protein sequence ID" value="ALH95670.1"/>
    <property type="molecule type" value="Genomic_DNA"/>
</dbReference>
<dbReference type="STRING" id="1324350.AOY20_09080"/>
<keyword evidence="1" id="KW-0175">Coiled coil</keyword>
<dbReference type="AlphaFoldDB" id="A0A0N9WE98"/>
<keyword evidence="3" id="KW-1185">Reference proteome</keyword>
<dbReference type="RefSeq" id="WP_054581561.1">
    <property type="nucleotide sequence ID" value="NZ_CP012808.1"/>
</dbReference>
<dbReference type="OrthoDB" id="6766629at2"/>
<sequence>MARIPMGNFGNAMPQVQRIQMPQQHDLSGALNSVAETVGQFALDKQRKEQQEQEQKDKADFALQSSKVGADISIIDDELLLKMQAGEIDYTTAVTARQKSLETIKGQYKGAVPKQYEQNFNNYFEQHSYQSAAKYLPIAQKADQQQAIVQLKDMTENYLKSTNATEEEVQKGLQTFAQSKGLPQAFVDEKIIEYKNKRSSNDVNEFFTGYKADNEKLAELSTPEAVIKSHPNLTQEQAIYWSGRIATQMDQNQKVYEREQKELEAAAKEAVSDMRSDIETGFVPTESAIKSRLELVKGTPYEKEFIQYSGALVEVQKFMRLGPDQREAYLSKERAKAQNHVQDNPQDMSWRLNLLAKTHDNMLGYEKNNSTLAYSIKTGQELTPIPTTSIITGDPKAIAALTKNIKAVHANNIIDGVNGSLNPLSKQQQAELKDYWGKSKPGDKLALLTNLFTASAGNANASRDIISSIAGNSGAYRLAASLGKRGLNNVAGQIVTGQDLLEKHLVKVDDDALRASTASYLTGITTPGKPDFEIYLASVKANYAYLLQKSERVADTKGSILNKSIDDDLFNQAVRNVTGGKYKSGGFFGSKSVVLRPHTVGEQSFEDQLKSFNSRNSRDYGGSDQDFFLDLPLEQDPNNPYKYYFKNGTKYIMDRNDKTRKTRLTFTVR</sequence>
<dbReference type="Proteomes" id="UP000064939">
    <property type="component" value="Chromosome"/>
</dbReference>
<evidence type="ECO:0000313" key="2">
    <source>
        <dbReference type="EMBL" id="ALH95670.1"/>
    </source>
</evidence>
<organism evidence="2 3">
    <name type="scientific">Acinetobacter equi</name>
    <dbReference type="NCBI Taxonomy" id="1324350"/>
    <lineage>
        <taxon>Bacteria</taxon>
        <taxon>Pseudomonadati</taxon>
        <taxon>Pseudomonadota</taxon>
        <taxon>Gammaproteobacteria</taxon>
        <taxon>Moraxellales</taxon>
        <taxon>Moraxellaceae</taxon>
        <taxon>Acinetobacter</taxon>
    </lineage>
</organism>
<dbReference type="KEGG" id="aei:AOY20_09080"/>